<keyword evidence="4" id="KW-0808">Transferase</keyword>
<dbReference type="FunFam" id="1.20.1050.10:FF:000007">
    <property type="entry name" value="Glutathione S-transferase 1-1"/>
    <property type="match status" value="1"/>
</dbReference>
<dbReference type="InterPro" id="IPR036249">
    <property type="entry name" value="Thioredoxin-like_sf"/>
</dbReference>
<evidence type="ECO:0000256" key="2">
    <source>
        <dbReference type="ARBA" id="ARBA00011738"/>
    </source>
</evidence>
<reference evidence="9 10" key="1">
    <citation type="submission" date="2015-04" db="EMBL/GenBank/DDBJ databases">
        <authorList>
            <person name="Syromyatnikov M.Y."/>
            <person name="Popov V.N."/>
        </authorList>
    </citation>
    <scope>NUCLEOTIDE SEQUENCE [LARGE SCALE GENOMIC DNA]</scope>
</reference>
<dbReference type="FunFam" id="3.40.30.10:FF:000034">
    <property type="entry name" value="glutathione S-transferase 1"/>
    <property type="match status" value="1"/>
</dbReference>
<evidence type="ECO:0000313" key="9">
    <source>
        <dbReference type="EMBL" id="CRL01065.1"/>
    </source>
</evidence>
<keyword evidence="10" id="KW-1185">Reference proteome</keyword>
<dbReference type="InterPro" id="IPR010987">
    <property type="entry name" value="Glutathione-S-Trfase_C-like"/>
</dbReference>
<dbReference type="Proteomes" id="UP000183832">
    <property type="component" value="Unassembled WGS sequence"/>
</dbReference>
<dbReference type="SUPFAM" id="SSF47616">
    <property type="entry name" value="GST C-terminal domain-like"/>
    <property type="match status" value="1"/>
</dbReference>
<accession>A0A1J1IRC7</accession>
<evidence type="ECO:0000256" key="6">
    <source>
        <dbReference type="ARBA" id="ARBA00047960"/>
    </source>
</evidence>
<evidence type="ECO:0000256" key="1">
    <source>
        <dbReference type="ARBA" id="ARBA00009899"/>
    </source>
</evidence>
<dbReference type="InterPro" id="IPR004045">
    <property type="entry name" value="Glutathione_S-Trfase_N"/>
</dbReference>
<dbReference type="Pfam" id="PF02798">
    <property type="entry name" value="GST_N"/>
    <property type="match status" value="1"/>
</dbReference>
<dbReference type="PANTHER" id="PTHR43969:SF9">
    <property type="entry name" value="GLUTATHIONE S TRANSFERASE D10, ISOFORM A-RELATED"/>
    <property type="match status" value="1"/>
</dbReference>
<dbReference type="OrthoDB" id="2309723at2759"/>
<feature type="domain" description="GST C-terminal" evidence="8">
    <location>
        <begin position="88"/>
        <end position="213"/>
    </location>
</feature>
<dbReference type="AlphaFoldDB" id="A0A1J1IRC7"/>
<evidence type="ECO:0000259" key="7">
    <source>
        <dbReference type="PROSITE" id="PS50404"/>
    </source>
</evidence>
<evidence type="ECO:0000259" key="8">
    <source>
        <dbReference type="PROSITE" id="PS50405"/>
    </source>
</evidence>
<feature type="domain" description="GST N-terminal" evidence="7">
    <location>
        <begin position="1"/>
        <end position="82"/>
    </location>
</feature>
<name>A0A1J1IRC7_9DIPT</name>
<dbReference type="Gene3D" id="3.40.30.10">
    <property type="entry name" value="Glutaredoxin"/>
    <property type="match status" value="1"/>
</dbReference>
<dbReference type="InterPro" id="IPR040079">
    <property type="entry name" value="Glutathione_S-Trfase"/>
</dbReference>
<dbReference type="EMBL" id="CVRI01000055">
    <property type="protein sequence ID" value="CRL01065.1"/>
    <property type="molecule type" value="Genomic_DNA"/>
</dbReference>
<dbReference type="SFLD" id="SFLDS00019">
    <property type="entry name" value="Glutathione_Transferase_(cytos"/>
    <property type="match status" value="1"/>
</dbReference>
<comment type="subunit">
    <text evidence="2">Homodimer.</text>
</comment>
<dbReference type="CDD" id="cd03045">
    <property type="entry name" value="GST_N_Delta_Epsilon"/>
    <property type="match status" value="1"/>
</dbReference>
<dbReference type="CDD" id="cd03177">
    <property type="entry name" value="GST_C_Delta_Epsilon"/>
    <property type="match status" value="1"/>
</dbReference>
<protein>
    <recommendedName>
        <fullName evidence="3">glutathione transferase</fullName>
        <ecNumber evidence="3">2.5.1.18</ecNumber>
    </recommendedName>
    <alternativeName>
        <fullName evidence="5">GST class-theta</fullName>
    </alternativeName>
</protein>
<organism evidence="9 10">
    <name type="scientific">Clunio marinus</name>
    <dbReference type="NCBI Taxonomy" id="568069"/>
    <lineage>
        <taxon>Eukaryota</taxon>
        <taxon>Metazoa</taxon>
        <taxon>Ecdysozoa</taxon>
        <taxon>Arthropoda</taxon>
        <taxon>Hexapoda</taxon>
        <taxon>Insecta</taxon>
        <taxon>Pterygota</taxon>
        <taxon>Neoptera</taxon>
        <taxon>Endopterygota</taxon>
        <taxon>Diptera</taxon>
        <taxon>Nematocera</taxon>
        <taxon>Chironomoidea</taxon>
        <taxon>Chironomidae</taxon>
        <taxon>Clunio</taxon>
    </lineage>
</organism>
<comment type="similarity">
    <text evidence="1">Belongs to the GST superfamily. Theta family.</text>
</comment>
<comment type="catalytic activity">
    <reaction evidence="6">
        <text>RX + glutathione = an S-substituted glutathione + a halide anion + H(+)</text>
        <dbReference type="Rhea" id="RHEA:16437"/>
        <dbReference type="ChEBI" id="CHEBI:15378"/>
        <dbReference type="ChEBI" id="CHEBI:16042"/>
        <dbReference type="ChEBI" id="CHEBI:17792"/>
        <dbReference type="ChEBI" id="CHEBI:57925"/>
        <dbReference type="ChEBI" id="CHEBI:90779"/>
        <dbReference type="EC" id="2.5.1.18"/>
    </reaction>
</comment>
<dbReference type="EC" id="2.5.1.18" evidence="3"/>
<dbReference type="STRING" id="568069.A0A1J1IRC7"/>
<sequence>MTLKLFYMSISPPSRAVLLTLRNLNINVDVKEINLLKGEHLTEEFLKLNPVHQVPVLADDDFTLSESRAIMTYLVNSRQPGCSLYPRDPKRQAIIDQRLYYDATVVFERNAVAIRPAYAYSVDPVPKDIKDKIKQSMTTLNTFLENSSWFAGSDVTLADLSILANVSQIKACGYNISNHSNLLKWFNKCKDLPGFEENQKAADDVGKFFKSQIPNGLE</sequence>
<dbReference type="GO" id="GO:0006749">
    <property type="term" value="P:glutathione metabolic process"/>
    <property type="evidence" value="ECO:0007669"/>
    <property type="project" value="TreeGrafter"/>
</dbReference>
<evidence type="ECO:0000256" key="3">
    <source>
        <dbReference type="ARBA" id="ARBA00012452"/>
    </source>
</evidence>
<dbReference type="Gene3D" id="1.20.1050.10">
    <property type="match status" value="1"/>
</dbReference>
<gene>
    <name evidence="9" type="ORF">CLUMA_CG014309</name>
</gene>
<dbReference type="Pfam" id="PF14497">
    <property type="entry name" value="GST_C_3"/>
    <property type="match status" value="1"/>
</dbReference>
<proteinExistence type="inferred from homology"/>
<dbReference type="GO" id="GO:0004364">
    <property type="term" value="F:glutathione transferase activity"/>
    <property type="evidence" value="ECO:0007669"/>
    <property type="project" value="UniProtKB-EC"/>
</dbReference>
<dbReference type="PROSITE" id="PS50405">
    <property type="entry name" value="GST_CTER"/>
    <property type="match status" value="1"/>
</dbReference>
<dbReference type="InterPro" id="IPR036282">
    <property type="entry name" value="Glutathione-S-Trfase_C_sf"/>
</dbReference>
<evidence type="ECO:0000256" key="4">
    <source>
        <dbReference type="ARBA" id="ARBA00022679"/>
    </source>
</evidence>
<dbReference type="PROSITE" id="PS50404">
    <property type="entry name" value="GST_NTER"/>
    <property type="match status" value="1"/>
</dbReference>
<dbReference type="InterPro" id="IPR004046">
    <property type="entry name" value="GST_C"/>
</dbReference>
<dbReference type="SUPFAM" id="SSF52833">
    <property type="entry name" value="Thioredoxin-like"/>
    <property type="match status" value="1"/>
</dbReference>
<evidence type="ECO:0000313" key="10">
    <source>
        <dbReference type="Proteomes" id="UP000183832"/>
    </source>
</evidence>
<dbReference type="SFLD" id="SFLDG01153">
    <property type="entry name" value="Main.4:_Theta-like"/>
    <property type="match status" value="1"/>
</dbReference>
<dbReference type="SFLD" id="SFLDG00358">
    <property type="entry name" value="Main_(cytGST)"/>
    <property type="match status" value="1"/>
</dbReference>
<dbReference type="PANTHER" id="PTHR43969">
    <property type="entry name" value="GLUTATHIONE S TRANSFERASE D10, ISOFORM A-RELATED"/>
    <property type="match status" value="1"/>
</dbReference>
<evidence type="ECO:0000256" key="5">
    <source>
        <dbReference type="ARBA" id="ARBA00041523"/>
    </source>
</evidence>